<sequence>MLGLITGSGLYDIPGLEESRTEEVPTPYGSVHLTLGTWNGCPVAFIPRHGASHRIPPHRINYRANMRALDDAGAGAVLATAVCGGINPQYGVGELVLIDQFIDMTHGRETTFFDDEVQHTDMSGPYDGDLRRLLMEVADTEGLEVVDGGTYVCANGPRFETAAEIRMYAGFGGDLVGMTGYPEVALARELDLPYAAIGVVSNPAAGLGDEELSLEDIWGVLEDASTPLHLLLGEAARRLADRW</sequence>
<dbReference type="NCBIfam" id="NF006599">
    <property type="entry name" value="PRK09136.1"/>
    <property type="match status" value="1"/>
</dbReference>
<organism evidence="4">
    <name type="scientific">marine metagenome</name>
    <dbReference type="NCBI Taxonomy" id="408172"/>
    <lineage>
        <taxon>unclassified sequences</taxon>
        <taxon>metagenomes</taxon>
        <taxon>ecological metagenomes</taxon>
    </lineage>
</organism>
<protein>
    <recommendedName>
        <fullName evidence="3">Nucleoside phosphorylase domain-containing protein</fullName>
    </recommendedName>
</protein>
<dbReference type="GO" id="GO:0017061">
    <property type="term" value="F:S-methyl-5-thioadenosine phosphorylase activity"/>
    <property type="evidence" value="ECO:0007669"/>
    <property type="project" value="InterPro"/>
</dbReference>
<dbReference type="GO" id="GO:0009116">
    <property type="term" value="P:nucleoside metabolic process"/>
    <property type="evidence" value="ECO:0007669"/>
    <property type="project" value="InterPro"/>
</dbReference>
<dbReference type="PANTHER" id="PTHR42679:SF2">
    <property type="entry name" value="S-METHYL-5'-THIOADENOSINE PHOSPHORYLASE"/>
    <property type="match status" value="1"/>
</dbReference>
<feature type="domain" description="Nucleoside phosphorylase" evidence="3">
    <location>
        <begin position="2"/>
        <end position="231"/>
    </location>
</feature>
<dbReference type="InterPro" id="IPR035994">
    <property type="entry name" value="Nucleoside_phosphorylase_sf"/>
</dbReference>
<dbReference type="PANTHER" id="PTHR42679">
    <property type="entry name" value="S-METHYL-5'-THIOADENOSINE PHOSPHORYLASE"/>
    <property type="match status" value="1"/>
</dbReference>
<dbReference type="Gene3D" id="3.40.50.1580">
    <property type="entry name" value="Nucleoside phosphorylase domain"/>
    <property type="match status" value="1"/>
</dbReference>
<dbReference type="Pfam" id="PF01048">
    <property type="entry name" value="PNP_UDP_1"/>
    <property type="match status" value="1"/>
</dbReference>
<dbReference type="SUPFAM" id="SSF53167">
    <property type="entry name" value="Purine and uridine phosphorylases"/>
    <property type="match status" value="1"/>
</dbReference>
<dbReference type="InterPro" id="IPR000845">
    <property type="entry name" value="Nucleoside_phosphorylase_d"/>
</dbReference>
<dbReference type="AlphaFoldDB" id="A0A381ZB13"/>
<dbReference type="InterPro" id="IPR010044">
    <property type="entry name" value="MTAP"/>
</dbReference>
<evidence type="ECO:0000313" key="4">
    <source>
        <dbReference type="EMBL" id="SVA86304.1"/>
    </source>
</evidence>
<gene>
    <name evidence="4" type="ORF">METZ01_LOCUS139158</name>
</gene>
<dbReference type="EMBL" id="UINC01020586">
    <property type="protein sequence ID" value="SVA86304.1"/>
    <property type="molecule type" value="Genomic_DNA"/>
</dbReference>
<dbReference type="GO" id="GO:0019509">
    <property type="term" value="P:L-methionine salvage from methylthioadenosine"/>
    <property type="evidence" value="ECO:0007669"/>
    <property type="project" value="TreeGrafter"/>
</dbReference>
<evidence type="ECO:0000256" key="2">
    <source>
        <dbReference type="ARBA" id="ARBA00022679"/>
    </source>
</evidence>
<evidence type="ECO:0000256" key="1">
    <source>
        <dbReference type="ARBA" id="ARBA00022676"/>
    </source>
</evidence>
<dbReference type="CDD" id="cd09010">
    <property type="entry name" value="MTAP_SsMTAPII_like_MTIP"/>
    <property type="match status" value="1"/>
</dbReference>
<name>A0A381ZB13_9ZZZZ</name>
<keyword evidence="2" id="KW-0808">Transferase</keyword>
<evidence type="ECO:0000259" key="3">
    <source>
        <dbReference type="Pfam" id="PF01048"/>
    </source>
</evidence>
<keyword evidence="1" id="KW-0328">Glycosyltransferase</keyword>
<accession>A0A381ZB13</accession>
<reference evidence="4" key="1">
    <citation type="submission" date="2018-05" db="EMBL/GenBank/DDBJ databases">
        <authorList>
            <person name="Lanie J.A."/>
            <person name="Ng W.-L."/>
            <person name="Kazmierczak K.M."/>
            <person name="Andrzejewski T.M."/>
            <person name="Davidsen T.M."/>
            <person name="Wayne K.J."/>
            <person name="Tettelin H."/>
            <person name="Glass J.I."/>
            <person name="Rusch D."/>
            <person name="Podicherti R."/>
            <person name="Tsui H.-C.T."/>
            <person name="Winkler M.E."/>
        </authorList>
    </citation>
    <scope>NUCLEOTIDE SEQUENCE</scope>
</reference>
<dbReference type="GO" id="GO:0005829">
    <property type="term" value="C:cytosol"/>
    <property type="evidence" value="ECO:0007669"/>
    <property type="project" value="TreeGrafter"/>
</dbReference>
<dbReference type="HAMAP" id="MF_01963">
    <property type="entry name" value="MTAP"/>
    <property type="match status" value="1"/>
</dbReference>
<proteinExistence type="inferred from homology"/>